<feature type="transmembrane region" description="Helical" evidence="1">
    <location>
        <begin position="98"/>
        <end position="119"/>
    </location>
</feature>
<dbReference type="RefSeq" id="WP_127704396.1">
    <property type="nucleotide sequence ID" value="NZ_SACK01000002.1"/>
</dbReference>
<evidence type="ECO:0000313" key="3">
    <source>
        <dbReference type="Proteomes" id="UP000282759"/>
    </source>
</evidence>
<accession>A0A3S2UNF6</accession>
<keyword evidence="3" id="KW-1185">Reference proteome</keyword>
<protein>
    <submittedName>
        <fullName evidence="2">DUF1634 domain-containing protein</fullName>
    </submittedName>
</protein>
<reference evidence="2 3" key="1">
    <citation type="submission" date="2019-01" db="EMBL/GenBank/DDBJ databases">
        <authorList>
            <person name="Chen W.-M."/>
        </authorList>
    </citation>
    <scope>NUCLEOTIDE SEQUENCE [LARGE SCALE GENOMIC DNA]</scope>
    <source>
        <strain evidence="2 3">YBJ-36</strain>
    </source>
</reference>
<feature type="transmembrane region" description="Helical" evidence="1">
    <location>
        <begin position="67"/>
        <end position="86"/>
    </location>
</feature>
<dbReference type="OrthoDB" id="1072981at2"/>
<keyword evidence="1" id="KW-0812">Transmembrane</keyword>
<evidence type="ECO:0000313" key="2">
    <source>
        <dbReference type="EMBL" id="RVU02031.1"/>
    </source>
</evidence>
<dbReference type="Proteomes" id="UP000282759">
    <property type="component" value="Unassembled WGS sequence"/>
</dbReference>
<dbReference type="InterPro" id="IPR012861">
    <property type="entry name" value="DUF1634"/>
</dbReference>
<dbReference type="EMBL" id="SACK01000002">
    <property type="protein sequence ID" value="RVU02031.1"/>
    <property type="molecule type" value="Genomic_DNA"/>
</dbReference>
<gene>
    <name evidence="2" type="ORF">EOD41_08765</name>
</gene>
<dbReference type="AlphaFoldDB" id="A0A3S2UNF6"/>
<keyword evidence="1" id="KW-1133">Transmembrane helix</keyword>
<proteinExistence type="predicted"/>
<comment type="caution">
    <text evidence="2">The sequence shown here is derived from an EMBL/GenBank/DDBJ whole genome shotgun (WGS) entry which is preliminary data.</text>
</comment>
<feature type="transmembrane region" description="Helical" evidence="1">
    <location>
        <begin position="12"/>
        <end position="32"/>
    </location>
</feature>
<sequence length="120" mass="12897">MDRLQVIIGNLLRIGVYASISIAALGGIIFLLHHGNQQAAYTAFKGIPDYAQPAHVFGNILHLKGGAIIQAGIMLLIATPVFRLIFSAVGFVIEKDHLYTFITLLVLGIITFSMLSGYAG</sequence>
<name>A0A3S2UNF6_9SPHI</name>
<organism evidence="2 3">
    <name type="scientific">Mucilaginibacter limnophilus</name>
    <dbReference type="NCBI Taxonomy" id="1932778"/>
    <lineage>
        <taxon>Bacteria</taxon>
        <taxon>Pseudomonadati</taxon>
        <taxon>Bacteroidota</taxon>
        <taxon>Sphingobacteriia</taxon>
        <taxon>Sphingobacteriales</taxon>
        <taxon>Sphingobacteriaceae</taxon>
        <taxon>Mucilaginibacter</taxon>
    </lineage>
</organism>
<dbReference type="Pfam" id="PF07843">
    <property type="entry name" value="DUF1634"/>
    <property type="match status" value="1"/>
</dbReference>
<keyword evidence="1" id="KW-0472">Membrane</keyword>
<evidence type="ECO:0000256" key="1">
    <source>
        <dbReference type="SAM" id="Phobius"/>
    </source>
</evidence>